<organism evidence="2 3">
    <name type="scientific">Candidatus Brachybacterium merdavium</name>
    <dbReference type="NCBI Taxonomy" id="2838513"/>
    <lineage>
        <taxon>Bacteria</taxon>
        <taxon>Bacillati</taxon>
        <taxon>Actinomycetota</taxon>
        <taxon>Actinomycetes</taxon>
        <taxon>Micrococcales</taxon>
        <taxon>Dermabacteraceae</taxon>
        <taxon>Brachybacterium</taxon>
    </lineage>
</organism>
<evidence type="ECO:0000259" key="1">
    <source>
        <dbReference type="PROSITE" id="PS50943"/>
    </source>
</evidence>
<dbReference type="PROSITE" id="PS50943">
    <property type="entry name" value="HTH_CROC1"/>
    <property type="match status" value="1"/>
</dbReference>
<dbReference type="InterPro" id="IPR010982">
    <property type="entry name" value="Lambda_DNA-bd_dom_sf"/>
</dbReference>
<feature type="domain" description="HTH cro/C1-type" evidence="1">
    <location>
        <begin position="16"/>
        <end position="63"/>
    </location>
</feature>
<sequence>MDASAILLGIRRMLWISRAEMARLVQLSPSTISRIEKGTLDPTWGTLTRILESTGFLISADSIVPTGDASAALAGRIVLEHILSTAEGGRDPVEEFDLESLDEVELDARRSDIAPEAVQAWLERWRRAKWLRSNPHIDDLMKIPTVAGVTSTLALRKVQRLSVGDRRQWRELALRIDEAGFGYAVSGLIAPPRAPDTPALTAPTIYVHDPSAVAIHQGWEESPTGLGMHLIGAQGLELEGTVTDQGIRYASPAQALMDGFCGSRADVEAAENALFRILLPPF</sequence>
<evidence type="ECO:0000313" key="3">
    <source>
        <dbReference type="Proteomes" id="UP000823823"/>
    </source>
</evidence>
<gene>
    <name evidence="2" type="ORF">H9786_03610</name>
</gene>
<evidence type="ECO:0000313" key="2">
    <source>
        <dbReference type="EMBL" id="HJB09611.1"/>
    </source>
</evidence>
<dbReference type="EMBL" id="DWZH01000028">
    <property type="protein sequence ID" value="HJB09611.1"/>
    <property type="molecule type" value="Genomic_DNA"/>
</dbReference>
<dbReference type="Pfam" id="PF13560">
    <property type="entry name" value="HTH_31"/>
    <property type="match status" value="1"/>
</dbReference>
<dbReference type="AlphaFoldDB" id="A0A9D2LBR0"/>
<dbReference type="CDD" id="cd00093">
    <property type="entry name" value="HTH_XRE"/>
    <property type="match status" value="1"/>
</dbReference>
<dbReference type="Gene3D" id="1.10.260.40">
    <property type="entry name" value="lambda repressor-like DNA-binding domains"/>
    <property type="match status" value="1"/>
</dbReference>
<reference evidence="2" key="2">
    <citation type="submission" date="2021-04" db="EMBL/GenBank/DDBJ databases">
        <authorList>
            <person name="Gilroy R."/>
        </authorList>
    </citation>
    <scope>NUCLEOTIDE SEQUENCE</scope>
    <source>
        <strain evidence="2">ChiHjej13B12-24818</strain>
    </source>
</reference>
<dbReference type="GO" id="GO:0003677">
    <property type="term" value="F:DNA binding"/>
    <property type="evidence" value="ECO:0007669"/>
    <property type="project" value="InterPro"/>
</dbReference>
<accession>A0A9D2LBR0</accession>
<dbReference type="Proteomes" id="UP000823823">
    <property type="component" value="Unassembled WGS sequence"/>
</dbReference>
<dbReference type="InterPro" id="IPR001387">
    <property type="entry name" value="Cro/C1-type_HTH"/>
</dbReference>
<dbReference type="SUPFAM" id="SSF47413">
    <property type="entry name" value="lambda repressor-like DNA-binding domains"/>
    <property type="match status" value="1"/>
</dbReference>
<name>A0A9D2LBR0_9MICO</name>
<protein>
    <submittedName>
        <fullName evidence="2">Helix-turn-helix domain-containing protein</fullName>
    </submittedName>
</protein>
<comment type="caution">
    <text evidence="2">The sequence shown here is derived from an EMBL/GenBank/DDBJ whole genome shotgun (WGS) entry which is preliminary data.</text>
</comment>
<reference evidence="2" key="1">
    <citation type="journal article" date="2021" name="PeerJ">
        <title>Extensive microbial diversity within the chicken gut microbiome revealed by metagenomics and culture.</title>
        <authorList>
            <person name="Gilroy R."/>
            <person name="Ravi A."/>
            <person name="Getino M."/>
            <person name="Pursley I."/>
            <person name="Horton D.L."/>
            <person name="Alikhan N.F."/>
            <person name="Baker D."/>
            <person name="Gharbi K."/>
            <person name="Hall N."/>
            <person name="Watson M."/>
            <person name="Adriaenssens E.M."/>
            <person name="Foster-Nyarko E."/>
            <person name="Jarju S."/>
            <person name="Secka A."/>
            <person name="Antonio M."/>
            <person name="Oren A."/>
            <person name="Chaudhuri R.R."/>
            <person name="La Ragione R."/>
            <person name="Hildebrand F."/>
            <person name="Pallen M.J."/>
        </authorList>
    </citation>
    <scope>NUCLEOTIDE SEQUENCE</scope>
    <source>
        <strain evidence="2">ChiHjej13B12-24818</strain>
    </source>
</reference>
<proteinExistence type="predicted"/>